<accession>A0A6H5G9U6</accession>
<reference evidence="1 2" key="1">
    <citation type="submission" date="2020-02" db="EMBL/GenBank/DDBJ databases">
        <authorList>
            <person name="Ferguson B K."/>
        </authorList>
    </citation>
    <scope>NUCLEOTIDE SEQUENCE [LARGE SCALE GENOMIC DNA]</scope>
</reference>
<dbReference type="Proteomes" id="UP000479000">
    <property type="component" value="Unassembled WGS sequence"/>
</dbReference>
<sequence length="135" mass="15482">MTKQHAGLNKIARIGRNYFFPKSRPLSAPAVWGKMASYAVASDEQSHPKRNHWSAVSDSVRLKWLWFGPGEGRRTTQEKLAIFSSRRPRRIVSLLNGRGLLMDGTYYVVTRSRKISDGRKPRLLERLNRFSTSAH</sequence>
<organism evidence="1 2">
    <name type="scientific">Nesidiocoris tenuis</name>
    <dbReference type="NCBI Taxonomy" id="355587"/>
    <lineage>
        <taxon>Eukaryota</taxon>
        <taxon>Metazoa</taxon>
        <taxon>Ecdysozoa</taxon>
        <taxon>Arthropoda</taxon>
        <taxon>Hexapoda</taxon>
        <taxon>Insecta</taxon>
        <taxon>Pterygota</taxon>
        <taxon>Neoptera</taxon>
        <taxon>Paraneoptera</taxon>
        <taxon>Hemiptera</taxon>
        <taxon>Heteroptera</taxon>
        <taxon>Panheteroptera</taxon>
        <taxon>Cimicomorpha</taxon>
        <taxon>Miridae</taxon>
        <taxon>Dicyphina</taxon>
        <taxon>Nesidiocoris</taxon>
    </lineage>
</organism>
<evidence type="ECO:0000313" key="2">
    <source>
        <dbReference type="Proteomes" id="UP000479000"/>
    </source>
</evidence>
<dbReference type="EMBL" id="CADCXU010008550">
    <property type="protein sequence ID" value="CAA9999287.1"/>
    <property type="molecule type" value="Genomic_DNA"/>
</dbReference>
<feature type="non-terminal residue" evidence="1">
    <location>
        <position position="135"/>
    </location>
</feature>
<evidence type="ECO:0000313" key="1">
    <source>
        <dbReference type="EMBL" id="CAA9999287.1"/>
    </source>
</evidence>
<keyword evidence="2" id="KW-1185">Reference proteome</keyword>
<dbReference type="AlphaFoldDB" id="A0A6H5G9U6"/>
<protein>
    <submittedName>
        <fullName evidence="1">Uncharacterized protein</fullName>
    </submittedName>
</protein>
<gene>
    <name evidence="1" type="ORF">NTEN_LOCUS5570</name>
</gene>
<name>A0A6H5G9U6_9HEMI</name>
<proteinExistence type="predicted"/>